<comment type="caution">
    <text evidence="3">The sequence shown here is derived from an EMBL/GenBank/DDBJ whole genome shotgun (WGS) entry which is preliminary data.</text>
</comment>
<dbReference type="EMBL" id="JAACJP010000005">
    <property type="protein sequence ID" value="KAF5384427.1"/>
    <property type="molecule type" value="Genomic_DNA"/>
</dbReference>
<evidence type="ECO:0000313" key="3">
    <source>
        <dbReference type="EMBL" id="KAF5384427.1"/>
    </source>
</evidence>
<dbReference type="InterPro" id="IPR027417">
    <property type="entry name" value="P-loop_NTPase"/>
</dbReference>
<feature type="compositionally biased region" description="Polar residues" evidence="1">
    <location>
        <begin position="1"/>
        <end position="11"/>
    </location>
</feature>
<accession>A0A8H5M899</accession>
<dbReference type="InterPro" id="IPR006073">
    <property type="entry name" value="GTP-bd"/>
</dbReference>
<proteinExistence type="predicted"/>
<dbReference type="AlphaFoldDB" id="A0A8H5M899"/>
<keyword evidence="4" id="KW-1185">Reference proteome</keyword>
<dbReference type="SUPFAM" id="SSF52540">
    <property type="entry name" value="P-loop containing nucleoside triphosphate hydrolases"/>
    <property type="match status" value="1"/>
</dbReference>
<evidence type="ECO:0000256" key="1">
    <source>
        <dbReference type="SAM" id="MobiDB-lite"/>
    </source>
</evidence>
<name>A0A8H5M899_9AGAR</name>
<organism evidence="3 4">
    <name type="scientific">Tricholomella constricta</name>
    <dbReference type="NCBI Taxonomy" id="117010"/>
    <lineage>
        <taxon>Eukaryota</taxon>
        <taxon>Fungi</taxon>
        <taxon>Dikarya</taxon>
        <taxon>Basidiomycota</taxon>
        <taxon>Agaricomycotina</taxon>
        <taxon>Agaricomycetes</taxon>
        <taxon>Agaricomycetidae</taxon>
        <taxon>Agaricales</taxon>
        <taxon>Tricholomatineae</taxon>
        <taxon>Lyophyllaceae</taxon>
        <taxon>Tricholomella</taxon>
    </lineage>
</organism>
<feature type="domain" description="G" evidence="2">
    <location>
        <begin position="465"/>
        <end position="561"/>
    </location>
</feature>
<reference evidence="3 4" key="1">
    <citation type="journal article" date="2020" name="ISME J.">
        <title>Uncovering the hidden diversity of litter-decomposition mechanisms in mushroom-forming fungi.</title>
        <authorList>
            <person name="Floudas D."/>
            <person name="Bentzer J."/>
            <person name="Ahren D."/>
            <person name="Johansson T."/>
            <person name="Persson P."/>
            <person name="Tunlid A."/>
        </authorList>
    </citation>
    <scope>NUCLEOTIDE SEQUENCE [LARGE SCALE GENOMIC DNA]</scope>
    <source>
        <strain evidence="3 4">CBS 661.87</strain>
    </source>
</reference>
<dbReference type="Gene3D" id="3.40.50.300">
    <property type="entry name" value="P-loop containing nucleotide triphosphate hydrolases"/>
    <property type="match status" value="1"/>
</dbReference>
<feature type="region of interest" description="Disordered" evidence="1">
    <location>
        <begin position="1"/>
        <end position="203"/>
    </location>
</feature>
<protein>
    <recommendedName>
        <fullName evidence="2">G domain-containing protein</fullName>
    </recommendedName>
</protein>
<dbReference type="Proteomes" id="UP000565441">
    <property type="component" value="Unassembled WGS sequence"/>
</dbReference>
<feature type="compositionally biased region" description="Low complexity" evidence="1">
    <location>
        <begin position="139"/>
        <end position="150"/>
    </location>
</feature>
<dbReference type="Pfam" id="PF01926">
    <property type="entry name" value="MMR_HSR1"/>
    <property type="match status" value="1"/>
</dbReference>
<dbReference type="OrthoDB" id="8954335at2759"/>
<gene>
    <name evidence="3" type="ORF">D9615_003469</name>
</gene>
<feature type="compositionally biased region" description="Basic and acidic residues" evidence="1">
    <location>
        <begin position="102"/>
        <end position="128"/>
    </location>
</feature>
<feature type="compositionally biased region" description="Polar residues" evidence="1">
    <location>
        <begin position="57"/>
        <end position="98"/>
    </location>
</feature>
<dbReference type="GO" id="GO:0005525">
    <property type="term" value="F:GTP binding"/>
    <property type="evidence" value="ECO:0007669"/>
    <property type="project" value="InterPro"/>
</dbReference>
<dbReference type="CDD" id="cd00882">
    <property type="entry name" value="Ras_like_GTPase"/>
    <property type="match status" value="1"/>
</dbReference>
<feature type="compositionally biased region" description="Polar residues" evidence="1">
    <location>
        <begin position="159"/>
        <end position="184"/>
    </location>
</feature>
<feature type="compositionally biased region" description="Basic and acidic residues" evidence="1">
    <location>
        <begin position="186"/>
        <end position="203"/>
    </location>
</feature>
<evidence type="ECO:0000259" key="2">
    <source>
        <dbReference type="Pfam" id="PF01926"/>
    </source>
</evidence>
<feature type="compositionally biased region" description="Basic and acidic residues" evidence="1">
    <location>
        <begin position="15"/>
        <end position="33"/>
    </location>
</feature>
<sequence>MTLSLSQSPNLGNYDKGKAANEHPSAAEDRDGRIQAAKGEPGHTTSAANPPVDDGNGDQSTAATGGNKNPNPTSHNTIPSIVENQTISAGDGTVNTLAPNKRNVETKNIIDSEADEKQVHQCGKEVHDLSGGGKGTAPVHHTVVDSTTVTQADKKGLEDTQQSTPAGHSSGVSELHSISASSKTAIRKDSERKNSDSDEKADSVIYKQRENVAEASNKITARFANMFNRRKEHPVVQAADYAIRESDIIIAITDAVGGDDKRTFVESAVGEDACREKSVHGKIGHVVDRHSRDSQRRTIVVYNTGSRTFVDQLRDITTWLNSVGGKRKLSGLIHLEDVTKAQSQKSLKLSRKSLDLLHKRMNRPNFVLVTIGWDDHDSAGARERAEKEVGERWNAYTDRGVGMYRLSLSKGPRGDSLTSRDLLDHAVLMVDKIPTTWTRGIYIGREGKADDEFLDARFTDIVIPVMGPTGAGKSTFINTVAGKDVAKVGHNLKSQTAQLQHVIIPHPNDKTRRIVLVDTPGFDDTYIADSEILRRIAVWLARSYTANMKLSGVIYLHEISQTRMLGTARKNLDMFNKLCGAEATENVILVTTKWSEVKEDVGVRRESQLKERHWKFMLDLEAQSLRFLGSIESGWAIIQQILEKVDSSNVDAVAIQNELVELAKNLPDTAAGRTLRYTLEELLETQRKAAAQLRQDPGSAELDGLIQENETKMLMTLKQLKEMNVPGARRLRDWIQRRFVRSTGHS</sequence>
<evidence type="ECO:0000313" key="4">
    <source>
        <dbReference type="Proteomes" id="UP000565441"/>
    </source>
</evidence>